<geneLocation type="plasmid" evidence="3">
    <name>psj05684b</name>
</geneLocation>
<keyword evidence="3" id="KW-1185">Reference proteome</keyword>
<evidence type="ECO:0000313" key="2">
    <source>
        <dbReference type="EMBL" id="ASY66653.1"/>
    </source>
</evidence>
<feature type="region of interest" description="Disordered" evidence="1">
    <location>
        <begin position="35"/>
        <end position="63"/>
    </location>
</feature>
<dbReference type="EMBL" id="CP023068">
    <property type="protein sequence ID" value="ASY66653.1"/>
    <property type="molecule type" value="Genomic_DNA"/>
</dbReference>
<organism evidence="2 3">
    <name type="scientific">Sinorhizobium sojae CCBAU 05684</name>
    <dbReference type="NCBI Taxonomy" id="716928"/>
    <lineage>
        <taxon>Bacteria</taxon>
        <taxon>Pseudomonadati</taxon>
        <taxon>Pseudomonadota</taxon>
        <taxon>Alphaproteobacteria</taxon>
        <taxon>Hyphomicrobiales</taxon>
        <taxon>Rhizobiaceae</taxon>
        <taxon>Sinorhizobium/Ensifer group</taxon>
        <taxon>Sinorhizobium</taxon>
    </lineage>
</organism>
<accession>A0A249PL44</accession>
<evidence type="ECO:0000256" key="1">
    <source>
        <dbReference type="SAM" id="MobiDB-lite"/>
    </source>
</evidence>
<gene>
    <name evidence="2" type="ORF">SJ05684_b56710</name>
</gene>
<keyword evidence="2" id="KW-0614">Plasmid</keyword>
<reference evidence="2 3" key="1">
    <citation type="submission" date="2017-08" db="EMBL/GenBank/DDBJ databases">
        <title>Multipartite genome sequences of Sinorhizobium species nodulating soybeans.</title>
        <authorList>
            <person name="Tian C.F."/>
        </authorList>
    </citation>
    <scope>NUCLEOTIDE SEQUENCE [LARGE SCALE GENOMIC DNA]</scope>
    <source>
        <strain evidence="2 3">CCBAU 05684</strain>
        <plasmid evidence="3">psj05684b</plasmid>
    </source>
</reference>
<evidence type="ECO:0000313" key="3">
    <source>
        <dbReference type="Proteomes" id="UP000217211"/>
    </source>
</evidence>
<dbReference type="KEGG" id="esj:SJ05684_b56710"/>
<dbReference type="AlphaFoldDB" id="A0A249PL44"/>
<name>A0A249PL44_9HYPH</name>
<sequence>MVLAALTAPGFKQKVELRTDAGLVCGAFPSIEMRNSFRRRSRGTPTAPDFASGPAEGRGPRRS</sequence>
<dbReference type="Proteomes" id="UP000217211">
    <property type="component" value="Plasmid pSJ05684b"/>
</dbReference>
<proteinExistence type="predicted"/>
<protein>
    <submittedName>
        <fullName evidence="2">Uncharacterized protein</fullName>
    </submittedName>
</protein>